<dbReference type="AlphaFoldDB" id="A0A0F9I8Q8"/>
<dbReference type="EMBL" id="LAZR01021884">
    <property type="protein sequence ID" value="KKL83777.1"/>
    <property type="molecule type" value="Genomic_DNA"/>
</dbReference>
<proteinExistence type="predicted"/>
<gene>
    <name evidence="1" type="ORF">LCGC14_1971340</name>
</gene>
<accession>A0A0F9I8Q8</accession>
<protein>
    <submittedName>
        <fullName evidence="1">Uncharacterized protein</fullName>
    </submittedName>
</protein>
<reference evidence="1" key="1">
    <citation type="journal article" date="2015" name="Nature">
        <title>Complex archaea that bridge the gap between prokaryotes and eukaryotes.</title>
        <authorList>
            <person name="Spang A."/>
            <person name="Saw J.H."/>
            <person name="Jorgensen S.L."/>
            <person name="Zaremba-Niedzwiedzka K."/>
            <person name="Martijn J."/>
            <person name="Lind A.E."/>
            <person name="van Eijk R."/>
            <person name="Schleper C."/>
            <person name="Guy L."/>
            <person name="Ettema T.J."/>
        </authorList>
    </citation>
    <scope>NUCLEOTIDE SEQUENCE</scope>
</reference>
<organism evidence="1">
    <name type="scientific">marine sediment metagenome</name>
    <dbReference type="NCBI Taxonomy" id="412755"/>
    <lineage>
        <taxon>unclassified sequences</taxon>
        <taxon>metagenomes</taxon>
        <taxon>ecological metagenomes</taxon>
    </lineage>
</organism>
<evidence type="ECO:0000313" key="1">
    <source>
        <dbReference type="EMBL" id="KKL83777.1"/>
    </source>
</evidence>
<name>A0A0F9I8Q8_9ZZZZ</name>
<sequence length="61" mass="7012">MDHESLEQYVGKQVKLSLENGFWYKAKIISVNIDSVTFIELKGNYVSVHPKTIVMIEEVRG</sequence>
<comment type="caution">
    <text evidence="1">The sequence shown here is derived from an EMBL/GenBank/DDBJ whole genome shotgun (WGS) entry which is preliminary data.</text>
</comment>